<sequence>DVLNEYVMLKQSRKFFVDPQKTHFHEYSRVKLSYMLYLLRKSNLLERGIKLYVATFDATIDKMNSIWILENEDGEGTHYSHISFDPALN</sequence>
<organism evidence="1">
    <name type="scientific">marine sediment metagenome</name>
    <dbReference type="NCBI Taxonomy" id="412755"/>
    <lineage>
        <taxon>unclassified sequences</taxon>
        <taxon>metagenomes</taxon>
        <taxon>ecological metagenomes</taxon>
    </lineage>
</organism>
<comment type="caution">
    <text evidence="1">The sequence shown here is derived from an EMBL/GenBank/DDBJ whole genome shotgun (WGS) entry which is preliminary data.</text>
</comment>
<dbReference type="AlphaFoldDB" id="X1SWD9"/>
<evidence type="ECO:0000313" key="1">
    <source>
        <dbReference type="EMBL" id="GAI79645.1"/>
    </source>
</evidence>
<accession>X1SWD9</accession>
<protein>
    <submittedName>
        <fullName evidence="1">Uncharacterized protein</fullName>
    </submittedName>
</protein>
<feature type="non-terminal residue" evidence="1">
    <location>
        <position position="1"/>
    </location>
</feature>
<dbReference type="EMBL" id="BARW01009371">
    <property type="protein sequence ID" value="GAI79645.1"/>
    <property type="molecule type" value="Genomic_DNA"/>
</dbReference>
<proteinExistence type="predicted"/>
<name>X1SWD9_9ZZZZ</name>
<reference evidence="1" key="1">
    <citation type="journal article" date="2014" name="Front. Microbiol.">
        <title>High frequency of phylogenetically diverse reductive dehalogenase-homologous genes in deep subseafloor sedimentary metagenomes.</title>
        <authorList>
            <person name="Kawai M."/>
            <person name="Futagami T."/>
            <person name="Toyoda A."/>
            <person name="Takaki Y."/>
            <person name="Nishi S."/>
            <person name="Hori S."/>
            <person name="Arai W."/>
            <person name="Tsubouchi T."/>
            <person name="Morono Y."/>
            <person name="Uchiyama I."/>
            <person name="Ito T."/>
            <person name="Fujiyama A."/>
            <person name="Inagaki F."/>
            <person name="Takami H."/>
        </authorList>
    </citation>
    <scope>NUCLEOTIDE SEQUENCE</scope>
    <source>
        <strain evidence="1">Expedition CK06-06</strain>
    </source>
</reference>
<gene>
    <name evidence="1" type="ORF">S12H4_18872</name>
</gene>